<reference evidence="1 2" key="1">
    <citation type="submission" date="2014-09" db="EMBL/GenBank/DDBJ databases">
        <authorList>
            <person name="Regsiter A."/>
        </authorList>
    </citation>
    <scope>NUCLEOTIDE SEQUENCE [LARGE SCALE GENOMIC DNA]</scope>
</reference>
<accession>A0A0U5BTA8</accession>
<name>A0A0U5BTA8_XANCI</name>
<dbReference type="EMBL" id="CCXZ01000139">
    <property type="protein sequence ID" value="CEG16595.1"/>
    <property type="molecule type" value="Genomic_DNA"/>
</dbReference>
<keyword evidence="2" id="KW-1185">Reference proteome</keyword>
<protein>
    <submittedName>
        <fullName evidence="1">Uncharacterized protein</fullName>
    </submittedName>
</protein>
<evidence type="ECO:0000313" key="1">
    <source>
        <dbReference type="EMBL" id="CEG16595.1"/>
    </source>
</evidence>
<gene>
    <name evidence="1" type="ORF">XAC3562_450013</name>
</gene>
<organism evidence="1 2">
    <name type="scientific">Xanthomonas citri pv. citri</name>
    <dbReference type="NCBI Taxonomy" id="611301"/>
    <lineage>
        <taxon>Bacteria</taxon>
        <taxon>Pseudomonadati</taxon>
        <taxon>Pseudomonadota</taxon>
        <taxon>Gammaproteobacteria</taxon>
        <taxon>Lysobacterales</taxon>
        <taxon>Lysobacteraceae</taxon>
        <taxon>Xanthomonas</taxon>
    </lineage>
</organism>
<proteinExistence type="predicted"/>
<dbReference type="AlphaFoldDB" id="A0A0U5BTA8"/>
<comment type="caution">
    <text evidence="1">The sequence shown here is derived from an EMBL/GenBank/DDBJ whole genome shotgun (WGS) entry which is preliminary data.</text>
</comment>
<evidence type="ECO:0000313" key="2">
    <source>
        <dbReference type="Proteomes" id="UP000052230"/>
    </source>
</evidence>
<dbReference type="Proteomes" id="UP000052230">
    <property type="component" value="Unassembled WGS sequence"/>
</dbReference>
<sequence>MGGWVGVFSLLVLVFAVTLLDFGLQAGRSPRFTIWWTRRCIGRPRARHMHRVSATTRSTGQAACPTSS</sequence>